<name>A0A1X6P571_PORUM</name>
<evidence type="ECO:0000313" key="2">
    <source>
        <dbReference type="EMBL" id="OSX75994.1"/>
    </source>
</evidence>
<proteinExistence type="predicted"/>
<dbReference type="AlphaFoldDB" id="A0A1X6P571"/>
<keyword evidence="3" id="KW-1185">Reference proteome</keyword>
<evidence type="ECO:0000256" key="1">
    <source>
        <dbReference type="SAM" id="MobiDB-lite"/>
    </source>
</evidence>
<sequence>MLHYLCGLTGGSDDGRCPFRVGCRLDKFLRPSFHLGAEADRPLDVIAGQWELAVWTVANYCALLSDDVSSVGGEVHVACPTCGRLIPFSSEVVEGSGIVFCRASHCLGADKPVRILKSIAETTFNEVINAARRLAGGVRGYPILLDLDVMLQAPVLHCTGTIAKRVVLYVLACLPERLRVIAKRILLAIMGKGKITGLYLREFRELVALLVASPDLLGCKLDPVFVLLLQLVQLLNASWRSALTDATAPERNGAAAIMELTAFLIGPLYEEIKPLDPETKNSKVLNLYLHAPIAHVRAQVGAARQDVAYVSDDNIEGHIRGIGRYLYNHANNASQAELFCNMAAMRKANLGFSTPRSHPSSMVYTKHILVCTCWKTLGRDGLADFNAIRKLATDDFDLSLEEDTDTNCLRITLPLHNKVDENGAPRRDANNNKVLGKKEAVRRGLRARQHQLRLCICGKLGKELRSHVVEFAATQRVSKALALSRAASKAARAVAKAAKATATATVLAMERAAAAEAANVTPVAAPVTDSGAEVGAMTDVAVEDDAGVAAATVAALEAFSFESNTDEGVSSARSAGSSACSGGAGSRRTSDEAASSSTRALAEFSPSGTDSGDCESSASSSAPREPTNKNVKRLALSESVRQYLPPMTVLPLAFPKSSVYSTIPGTTPPDGDSSPLAAEVDARLHEQISFLRIFLLRTKSSEFSWWGMRSSVDVEDVTDAAQSLLSRLIAVRQRRLLASESPIP</sequence>
<feature type="region of interest" description="Disordered" evidence="1">
    <location>
        <begin position="567"/>
        <end position="631"/>
    </location>
</feature>
<dbReference type="EMBL" id="KV918883">
    <property type="protein sequence ID" value="OSX75994.1"/>
    <property type="molecule type" value="Genomic_DNA"/>
</dbReference>
<organism evidence="2 3">
    <name type="scientific">Porphyra umbilicalis</name>
    <name type="common">Purple laver</name>
    <name type="synonym">Red alga</name>
    <dbReference type="NCBI Taxonomy" id="2786"/>
    <lineage>
        <taxon>Eukaryota</taxon>
        <taxon>Rhodophyta</taxon>
        <taxon>Bangiophyceae</taxon>
        <taxon>Bangiales</taxon>
        <taxon>Bangiaceae</taxon>
        <taxon>Porphyra</taxon>
    </lineage>
</organism>
<dbReference type="Proteomes" id="UP000218209">
    <property type="component" value="Unassembled WGS sequence"/>
</dbReference>
<gene>
    <name evidence="2" type="ORF">BU14_0212s0014</name>
</gene>
<evidence type="ECO:0000313" key="3">
    <source>
        <dbReference type="Proteomes" id="UP000218209"/>
    </source>
</evidence>
<reference evidence="2 3" key="1">
    <citation type="submission" date="2017-03" db="EMBL/GenBank/DDBJ databases">
        <title>WGS assembly of Porphyra umbilicalis.</title>
        <authorList>
            <person name="Brawley S.H."/>
            <person name="Blouin N.A."/>
            <person name="Ficko-Blean E."/>
            <person name="Wheeler G.L."/>
            <person name="Lohr M."/>
            <person name="Goodson H.V."/>
            <person name="Jenkins J.W."/>
            <person name="Blaby-Haas C.E."/>
            <person name="Helliwell K.E."/>
            <person name="Chan C."/>
            <person name="Marriage T."/>
            <person name="Bhattacharya D."/>
            <person name="Klein A.S."/>
            <person name="Badis Y."/>
            <person name="Brodie J."/>
            <person name="Cao Y."/>
            <person name="Collen J."/>
            <person name="Dittami S.M."/>
            <person name="Gachon C.M."/>
            <person name="Green B.R."/>
            <person name="Karpowicz S."/>
            <person name="Kim J.W."/>
            <person name="Kudahl U."/>
            <person name="Lin S."/>
            <person name="Michel G."/>
            <person name="Mittag M."/>
            <person name="Olson B.J."/>
            <person name="Pangilinan J."/>
            <person name="Peng Y."/>
            <person name="Qiu H."/>
            <person name="Shu S."/>
            <person name="Singer J.T."/>
            <person name="Smith A.G."/>
            <person name="Sprecher B.N."/>
            <person name="Wagner V."/>
            <person name="Wang W."/>
            <person name="Wang Z.-Y."/>
            <person name="Yan J."/>
            <person name="Yarish C."/>
            <person name="Zoeuner-Riek S."/>
            <person name="Zhuang Y."/>
            <person name="Zou Y."/>
            <person name="Lindquist E.A."/>
            <person name="Grimwood J."/>
            <person name="Barry K."/>
            <person name="Rokhsar D.S."/>
            <person name="Schmutz J."/>
            <person name="Stiller J.W."/>
            <person name="Grossman A.R."/>
            <person name="Prochnik S.E."/>
        </authorList>
    </citation>
    <scope>NUCLEOTIDE SEQUENCE [LARGE SCALE GENOMIC DNA]</scope>
    <source>
        <strain evidence="2">4086291</strain>
    </source>
</reference>
<feature type="compositionally biased region" description="Low complexity" evidence="1">
    <location>
        <begin position="570"/>
        <end position="581"/>
    </location>
</feature>
<protein>
    <submittedName>
        <fullName evidence="2">Uncharacterized protein</fullName>
    </submittedName>
</protein>
<accession>A0A1X6P571</accession>